<protein>
    <submittedName>
        <fullName evidence="1">Uncharacterized protein</fullName>
    </submittedName>
</protein>
<gene>
    <name evidence="1" type="ORF">POCTA_138.1.T1320016</name>
</gene>
<proteinExistence type="predicted"/>
<name>A0A8S1XRT2_PAROT</name>
<dbReference type="Proteomes" id="UP000683925">
    <property type="component" value="Unassembled WGS sequence"/>
</dbReference>
<keyword evidence="2" id="KW-1185">Reference proteome</keyword>
<sequence>MNQCLYAKNQRQRYFQNEIFIICFYLFNVKQIFTTLKADDVNIRMLQVPYHNLSTQFLLIMQQQFNMKRI</sequence>
<dbReference type="EMBL" id="CAJJDP010000133">
    <property type="protein sequence ID" value="CAD8204186.1"/>
    <property type="molecule type" value="Genomic_DNA"/>
</dbReference>
<evidence type="ECO:0000313" key="1">
    <source>
        <dbReference type="EMBL" id="CAD8204186.1"/>
    </source>
</evidence>
<dbReference type="AlphaFoldDB" id="A0A8S1XRT2"/>
<accession>A0A8S1XRT2</accession>
<evidence type="ECO:0000313" key="2">
    <source>
        <dbReference type="Proteomes" id="UP000683925"/>
    </source>
</evidence>
<organism evidence="1 2">
    <name type="scientific">Paramecium octaurelia</name>
    <dbReference type="NCBI Taxonomy" id="43137"/>
    <lineage>
        <taxon>Eukaryota</taxon>
        <taxon>Sar</taxon>
        <taxon>Alveolata</taxon>
        <taxon>Ciliophora</taxon>
        <taxon>Intramacronucleata</taxon>
        <taxon>Oligohymenophorea</taxon>
        <taxon>Peniculida</taxon>
        <taxon>Parameciidae</taxon>
        <taxon>Paramecium</taxon>
    </lineage>
</organism>
<reference evidence="1" key="1">
    <citation type="submission" date="2021-01" db="EMBL/GenBank/DDBJ databases">
        <authorList>
            <consortium name="Genoscope - CEA"/>
            <person name="William W."/>
        </authorList>
    </citation>
    <scope>NUCLEOTIDE SEQUENCE</scope>
</reference>
<comment type="caution">
    <text evidence="1">The sequence shown here is derived from an EMBL/GenBank/DDBJ whole genome shotgun (WGS) entry which is preliminary data.</text>
</comment>